<dbReference type="EMBL" id="OV696703">
    <property type="protein sequence ID" value="CAH1250771.1"/>
    <property type="molecule type" value="Genomic_DNA"/>
</dbReference>
<dbReference type="OrthoDB" id="547680at2759"/>
<keyword evidence="4" id="KW-0479">Metal-binding</keyword>
<evidence type="ECO:0000313" key="10">
    <source>
        <dbReference type="Proteomes" id="UP000838412"/>
    </source>
</evidence>
<comment type="function">
    <text evidence="1">Acts as a defensive agent. Recognizes blood group fucosylated oligosaccharides including A, B, H and Lewis B-type antigens. Does not recognize Lewis A antigen and has low affinity for monovalent haptens.</text>
</comment>
<keyword evidence="6" id="KW-0106">Calcium</keyword>
<evidence type="ECO:0000256" key="7">
    <source>
        <dbReference type="ARBA" id="ARBA00023157"/>
    </source>
</evidence>
<dbReference type="SMART" id="SM00607">
    <property type="entry name" value="FTP"/>
    <property type="match status" value="1"/>
</dbReference>
<feature type="domain" description="Fucolectin tachylectin-4 pentraxin-1" evidence="8">
    <location>
        <begin position="8"/>
        <end position="151"/>
    </location>
</feature>
<evidence type="ECO:0000256" key="2">
    <source>
        <dbReference type="ARBA" id="ARBA00010147"/>
    </source>
</evidence>
<dbReference type="Proteomes" id="UP000838412">
    <property type="component" value="Chromosome 18"/>
</dbReference>
<evidence type="ECO:0000256" key="5">
    <source>
        <dbReference type="ARBA" id="ARBA00022734"/>
    </source>
</evidence>
<dbReference type="GO" id="GO:0042806">
    <property type="term" value="F:fucose binding"/>
    <property type="evidence" value="ECO:0007669"/>
    <property type="project" value="UniProtKB-ARBA"/>
</dbReference>
<dbReference type="PANTHER" id="PTHR45713">
    <property type="entry name" value="FTP DOMAIN-CONTAINING PROTEIN"/>
    <property type="match status" value="1"/>
</dbReference>
<reference evidence="9" key="1">
    <citation type="submission" date="2022-01" db="EMBL/GenBank/DDBJ databases">
        <authorList>
            <person name="Braso-Vives M."/>
        </authorList>
    </citation>
    <scope>NUCLEOTIDE SEQUENCE</scope>
</reference>
<dbReference type="Pfam" id="PF22633">
    <property type="entry name" value="F5_F8_type_C_2"/>
    <property type="match status" value="1"/>
</dbReference>
<evidence type="ECO:0000256" key="3">
    <source>
        <dbReference type="ARBA" id="ARBA00011233"/>
    </source>
</evidence>
<organism evidence="9 10">
    <name type="scientific">Branchiostoma lanceolatum</name>
    <name type="common">Common lancelet</name>
    <name type="synonym">Amphioxus lanceolatum</name>
    <dbReference type="NCBI Taxonomy" id="7740"/>
    <lineage>
        <taxon>Eukaryota</taxon>
        <taxon>Metazoa</taxon>
        <taxon>Chordata</taxon>
        <taxon>Cephalochordata</taxon>
        <taxon>Leptocardii</taxon>
        <taxon>Amphioxiformes</taxon>
        <taxon>Branchiostomatidae</taxon>
        <taxon>Branchiostoma</taxon>
    </lineage>
</organism>
<evidence type="ECO:0000259" key="8">
    <source>
        <dbReference type="SMART" id="SM00607"/>
    </source>
</evidence>
<dbReference type="PANTHER" id="PTHR45713:SF6">
    <property type="entry name" value="F5_8 TYPE C DOMAIN-CONTAINING PROTEIN"/>
    <property type="match status" value="1"/>
</dbReference>
<protein>
    <submittedName>
        <fullName evidence="9">Hypp8909 protein</fullName>
    </submittedName>
</protein>
<comment type="similarity">
    <text evidence="2">Belongs to the fucolectin family.</text>
</comment>
<evidence type="ECO:0000256" key="1">
    <source>
        <dbReference type="ARBA" id="ARBA00002219"/>
    </source>
</evidence>
<dbReference type="GO" id="GO:0010185">
    <property type="term" value="P:regulation of cellular defense response"/>
    <property type="evidence" value="ECO:0007669"/>
    <property type="project" value="UniProtKB-ARBA"/>
</dbReference>
<name>A0A8J9ZC19_BRALA</name>
<evidence type="ECO:0000256" key="4">
    <source>
        <dbReference type="ARBA" id="ARBA00022723"/>
    </source>
</evidence>
<dbReference type="InterPro" id="IPR006585">
    <property type="entry name" value="FTP1"/>
</dbReference>
<dbReference type="Gene3D" id="2.60.120.260">
    <property type="entry name" value="Galactose-binding domain-like"/>
    <property type="match status" value="1"/>
</dbReference>
<dbReference type="AlphaFoldDB" id="A0A8J9ZC19"/>
<dbReference type="GO" id="GO:0001868">
    <property type="term" value="P:regulation of complement activation, lectin pathway"/>
    <property type="evidence" value="ECO:0007669"/>
    <property type="project" value="UniProtKB-ARBA"/>
</dbReference>
<dbReference type="InterPro" id="IPR051941">
    <property type="entry name" value="BG_Antigen-Binding_Lectin"/>
</dbReference>
<dbReference type="SUPFAM" id="SSF49785">
    <property type="entry name" value="Galactose-binding domain-like"/>
    <property type="match status" value="1"/>
</dbReference>
<gene>
    <name evidence="9" type="primary">Hypp8909</name>
    <name evidence="9" type="ORF">BLAG_LOCUS11374</name>
</gene>
<accession>A0A8J9ZC19</accession>
<keyword evidence="5" id="KW-0430">Lectin</keyword>
<proteinExistence type="inferred from homology"/>
<evidence type="ECO:0000313" key="9">
    <source>
        <dbReference type="EMBL" id="CAH1250771.1"/>
    </source>
</evidence>
<sequence>MFVSTSTARNLAEHKHARQYRTKYRSEAGLAVDGNVHPDYHQGSCSYTNAGPDVWWYVDLEESYAIGEVKVYNNDRYPEMINPFNIMVGNSSDVGEMSQCGGNFGADYEDTLTWVVDCGGATGRYVMVLLPGPNRSLMMCEVRVYEYTGPD</sequence>
<dbReference type="InterPro" id="IPR008979">
    <property type="entry name" value="Galactose-bd-like_sf"/>
</dbReference>
<dbReference type="GO" id="GO:0046872">
    <property type="term" value="F:metal ion binding"/>
    <property type="evidence" value="ECO:0007669"/>
    <property type="project" value="UniProtKB-KW"/>
</dbReference>
<keyword evidence="7" id="KW-1015">Disulfide bond</keyword>
<evidence type="ECO:0000256" key="6">
    <source>
        <dbReference type="ARBA" id="ARBA00022837"/>
    </source>
</evidence>
<comment type="subunit">
    <text evidence="3">Homotrimer.</text>
</comment>
<keyword evidence="10" id="KW-1185">Reference proteome</keyword>